<dbReference type="EMBL" id="JASBWU010000004">
    <property type="protein sequence ID" value="KAJ9122575.1"/>
    <property type="molecule type" value="Genomic_DNA"/>
</dbReference>
<evidence type="ECO:0000313" key="2">
    <source>
        <dbReference type="Proteomes" id="UP001243375"/>
    </source>
</evidence>
<comment type="caution">
    <text evidence="1">The sequence shown here is derived from an EMBL/GenBank/DDBJ whole genome shotgun (WGS) entry which is preliminary data.</text>
</comment>
<sequence length="217" mass="23554">MCCCTPRARMNDNTGPRGQKRILDDANLNDDVAHIASVSTANSGDQAQNDSHASYRTLIERLMNDDDISSAAEDCEMKPPTPMTGSSTASGTDDSNNVAEDDRMSGFTVGERLRKKVKTSVTRQGSAPPRLELGFGSTNTYKLDISSGTTNTQDQHMEESTKDGDADSLEAVQNDQKEKENMDERMEKLLDDLETEVTCGLCAGTFIDVSSADHITC</sequence>
<protein>
    <submittedName>
        <fullName evidence="1">Uncharacterized protein</fullName>
    </submittedName>
</protein>
<name>A0ACC2XEV4_9TREE</name>
<accession>A0ACC2XEV4</accession>
<dbReference type="Proteomes" id="UP001243375">
    <property type="component" value="Unassembled WGS sequence"/>
</dbReference>
<reference evidence="1" key="1">
    <citation type="submission" date="2023-04" db="EMBL/GenBank/DDBJ databases">
        <title>Draft Genome sequencing of Naganishia species isolated from polar environments using Oxford Nanopore Technology.</title>
        <authorList>
            <person name="Leo P."/>
            <person name="Venkateswaran K."/>
        </authorList>
    </citation>
    <scope>NUCLEOTIDE SEQUENCE</scope>
    <source>
        <strain evidence="1">MNA-CCFEE 5425</strain>
    </source>
</reference>
<proteinExistence type="predicted"/>
<keyword evidence="2" id="KW-1185">Reference proteome</keyword>
<organism evidence="1 2">
    <name type="scientific">Naganishia vaughanmartiniae</name>
    <dbReference type="NCBI Taxonomy" id="1424756"/>
    <lineage>
        <taxon>Eukaryota</taxon>
        <taxon>Fungi</taxon>
        <taxon>Dikarya</taxon>
        <taxon>Basidiomycota</taxon>
        <taxon>Agaricomycotina</taxon>
        <taxon>Tremellomycetes</taxon>
        <taxon>Filobasidiales</taxon>
        <taxon>Filobasidiaceae</taxon>
        <taxon>Naganishia</taxon>
    </lineage>
</organism>
<evidence type="ECO:0000313" key="1">
    <source>
        <dbReference type="EMBL" id="KAJ9122575.1"/>
    </source>
</evidence>
<gene>
    <name evidence="1" type="ORF">QFC22_002004</name>
</gene>